<evidence type="ECO:0000313" key="5">
    <source>
        <dbReference type="EMBL" id="PKA55738.1"/>
    </source>
</evidence>
<dbReference type="AlphaFoldDB" id="A0A2I0AJM0"/>
<dbReference type="InterPro" id="IPR036291">
    <property type="entry name" value="NAD(P)-bd_dom_sf"/>
</dbReference>
<reference evidence="5 6" key="1">
    <citation type="journal article" date="2017" name="Nature">
        <title>The Apostasia genome and the evolution of orchids.</title>
        <authorList>
            <person name="Zhang G.Q."/>
            <person name="Liu K.W."/>
            <person name="Li Z."/>
            <person name="Lohaus R."/>
            <person name="Hsiao Y.Y."/>
            <person name="Niu S.C."/>
            <person name="Wang J.Y."/>
            <person name="Lin Y.C."/>
            <person name="Xu Q."/>
            <person name="Chen L.J."/>
            <person name="Yoshida K."/>
            <person name="Fujiwara S."/>
            <person name="Wang Z.W."/>
            <person name="Zhang Y.Q."/>
            <person name="Mitsuda N."/>
            <person name="Wang M."/>
            <person name="Liu G.H."/>
            <person name="Pecoraro L."/>
            <person name="Huang H.X."/>
            <person name="Xiao X.J."/>
            <person name="Lin M."/>
            <person name="Wu X.Y."/>
            <person name="Wu W.L."/>
            <person name="Chen Y.Y."/>
            <person name="Chang S.B."/>
            <person name="Sakamoto S."/>
            <person name="Ohme-Takagi M."/>
            <person name="Yagi M."/>
            <person name="Zeng S.J."/>
            <person name="Shen C.Y."/>
            <person name="Yeh C.M."/>
            <person name="Luo Y.B."/>
            <person name="Tsai W.C."/>
            <person name="Van de Peer Y."/>
            <person name="Liu Z.J."/>
        </authorList>
    </citation>
    <scope>NUCLEOTIDE SEQUENCE [LARGE SCALE GENOMIC DNA]</scope>
    <source>
        <strain evidence="6">cv. Shenzhen</strain>
        <tissue evidence="5">Stem</tissue>
    </source>
</reference>
<dbReference type="Gene3D" id="3.40.50.720">
    <property type="entry name" value="NAD(P)-binding Rossmann-like Domain"/>
    <property type="match status" value="1"/>
</dbReference>
<dbReference type="PANTHER" id="PTHR43349:SF35">
    <property type="entry name" value="PHENYLCOUMARAN BENZYLIC ETHER REDUCTASE 1"/>
    <property type="match status" value="1"/>
</dbReference>
<dbReference type="Pfam" id="PF05368">
    <property type="entry name" value="NmrA"/>
    <property type="match status" value="2"/>
</dbReference>
<feature type="domain" description="NmrA-like" evidence="4">
    <location>
        <begin position="154"/>
        <end position="349"/>
    </location>
</feature>
<protein>
    <submittedName>
        <fullName evidence="5">Isoflavone reductase like</fullName>
    </submittedName>
</protein>
<dbReference type="Proteomes" id="UP000236161">
    <property type="component" value="Unassembled WGS sequence"/>
</dbReference>
<dbReference type="InterPro" id="IPR050608">
    <property type="entry name" value="NmrA-type/Isoflavone_red_sf"/>
</dbReference>
<feature type="domain" description="NmrA-like" evidence="4">
    <location>
        <begin position="6"/>
        <end position="111"/>
    </location>
</feature>
<dbReference type="InterPro" id="IPR045312">
    <property type="entry name" value="PCBER-like"/>
</dbReference>
<dbReference type="SUPFAM" id="SSF51735">
    <property type="entry name" value="NAD(P)-binding Rossmann-fold domains"/>
    <property type="match status" value="1"/>
</dbReference>
<organism evidence="5 6">
    <name type="scientific">Apostasia shenzhenica</name>
    <dbReference type="NCBI Taxonomy" id="1088818"/>
    <lineage>
        <taxon>Eukaryota</taxon>
        <taxon>Viridiplantae</taxon>
        <taxon>Streptophyta</taxon>
        <taxon>Embryophyta</taxon>
        <taxon>Tracheophyta</taxon>
        <taxon>Spermatophyta</taxon>
        <taxon>Magnoliopsida</taxon>
        <taxon>Liliopsida</taxon>
        <taxon>Asparagales</taxon>
        <taxon>Orchidaceae</taxon>
        <taxon>Apostasioideae</taxon>
        <taxon>Apostasia</taxon>
    </lineage>
</organism>
<dbReference type="PANTHER" id="PTHR43349">
    <property type="entry name" value="PINORESINOL REDUCTASE-RELATED"/>
    <property type="match status" value="1"/>
</dbReference>
<keyword evidence="3" id="KW-0560">Oxidoreductase</keyword>
<dbReference type="EMBL" id="KZ451978">
    <property type="protein sequence ID" value="PKA55738.1"/>
    <property type="molecule type" value="Genomic_DNA"/>
</dbReference>
<gene>
    <name evidence="5" type="ORF">AXF42_Ash012030</name>
</gene>
<sequence>MAVDLSRILVIGSTGYFGKFMVDASIRLGHPTFALVRESTAASNPEKAKIVESFKSSGVNIVYGDIYDRAKLMATLKKVDVVICTLSHRTPHLFDDEVMLVQAIKEAGNIKLVRDLRHLLRLEKRCWCCDVESLEKPEEENDGVSVPVWTSDIRYIPSEFGFDVERLEILEPVKSVLGVKAKIRQRIREEGVPHTIVCGKLAANFHFVPRIGQVEASGPPTDKIHILGDGNTKVVLVKEEDTATYTVKAAVDPRTLNKIVYLRPPGCVITHNEMIDLWEKKTGKKLERIYVPEPEVIKKIEESPPEFKGHYYIAHAGFLKGQTMVDIDPSFGLEASELYPEVRYSSIDEQLDSFL</sequence>
<evidence type="ECO:0000259" key="4">
    <source>
        <dbReference type="Pfam" id="PF05368"/>
    </source>
</evidence>
<name>A0A2I0AJM0_9ASPA</name>
<evidence type="ECO:0000256" key="2">
    <source>
        <dbReference type="ARBA" id="ARBA00022857"/>
    </source>
</evidence>
<proteinExistence type="inferred from homology"/>
<dbReference type="CDD" id="cd05259">
    <property type="entry name" value="PCBER_SDR_a"/>
    <property type="match status" value="1"/>
</dbReference>
<dbReference type="GO" id="GO:0016491">
    <property type="term" value="F:oxidoreductase activity"/>
    <property type="evidence" value="ECO:0007669"/>
    <property type="project" value="UniProtKB-KW"/>
</dbReference>
<evidence type="ECO:0000256" key="3">
    <source>
        <dbReference type="ARBA" id="ARBA00023002"/>
    </source>
</evidence>
<comment type="similarity">
    <text evidence="1">Belongs to the NmrA-type oxidoreductase family. Isoflavone reductase subfamily.</text>
</comment>
<keyword evidence="2" id="KW-0521">NADP</keyword>
<dbReference type="InterPro" id="IPR008030">
    <property type="entry name" value="NmrA-like"/>
</dbReference>
<dbReference type="Gene3D" id="3.90.25.10">
    <property type="entry name" value="UDP-galactose 4-epimerase, domain 1"/>
    <property type="match status" value="1"/>
</dbReference>
<accession>A0A2I0AJM0</accession>
<keyword evidence="6" id="KW-1185">Reference proteome</keyword>
<evidence type="ECO:0000256" key="1">
    <source>
        <dbReference type="ARBA" id="ARBA00005725"/>
    </source>
</evidence>
<dbReference type="OrthoDB" id="419598at2759"/>
<evidence type="ECO:0000313" key="6">
    <source>
        <dbReference type="Proteomes" id="UP000236161"/>
    </source>
</evidence>